<feature type="compositionally biased region" description="Low complexity" evidence="1">
    <location>
        <begin position="62"/>
        <end position="71"/>
    </location>
</feature>
<sequence>MIHKIPGYQGYVEYKRKLDETQQSFSEGAFVPFPPSPPLTPVKTVQKSNRVRSLSTNTTNESKSALISSPLLSPPRTPPKALRRMEISESRPSPPRSPVKELEEPVVPPPSPFLTSIALEGTEKATVFQSTPSCQKKEKSQIFLECRFSREDKAHKDAVLIPLSEEFVTCGKVFKDIAQLFGEPEDNLVLPCPWSVEEIQFTEQVLQFIIHIARFCHLDSIYAGSYYDWFRLIHCFRGRFRIKPFTCPSVMAMLIKNRKVFEFYILDCNMAFVDVLYSLQYLEKSVHPCLRLDYPWDFVDVKWICEAYRSVQPPKPDPDQKKFVEVRPGLNPNYDREI</sequence>
<dbReference type="WBParaSite" id="BXY_1524900.1">
    <property type="protein sequence ID" value="BXY_1524900.1"/>
    <property type="gene ID" value="BXY_1524900"/>
</dbReference>
<organism evidence="2 3">
    <name type="scientific">Bursaphelenchus xylophilus</name>
    <name type="common">Pinewood nematode worm</name>
    <name type="synonym">Aphelenchoides xylophilus</name>
    <dbReference type="NCBI Taxonomy" id="6326"/>
    <lineage>
        <taxon>Eukaryota</taxon>
        <taxon>Metazoa</taxon>
        <taxon>Ecdysozoa</taxon>
        <taxon>Nematoda</taxon>
        <taxon>Chromadorea</taxon>
        <taxon>Rhabditida</taxon>
        <taxon>Tylenchina</taxon>
        <taxon>Tylenchomorpha</taxon>
        <taxon>Aphelenchoidea</taxon>
        <taxon>Aphelenchoididae</taxon>
        <taxon>Bursaphelenchus</taxon>
    </lineage>
</organism>
<evidence type="ECO:0000256" key="1">
    <source>
        <dbReference type="SAM" id="MobiDB-lite"/>
    </source>
</evidence>
<name>A0A1I7SQD9_BURXY</name>
<feature type="compositionally biased region" description="Polar residues" evidence="1">
    <location>
        <begin position="43"/>
        <end position="61"/>
    </location>
</feature>
<dbReference type="AlphaFoldDB" id="A0A1I7SQD9"/>
<dbReference type="Proteomes" id="UP000095284">
    <property type="component" value="Unplaced"/>
</dbReference>
<evidence type="ECO:0000313" key="2">
    <source>
        <dbReference type="Proteomes" id="UP000095284"/>
    </source>
</evidence>
<accession>A0A1I7SQD9</accession>
<feature type="region of interest" description="Disordered" evidence="1">
    <location>
        <begin position="26"/>
        <end position="107"/>
    </location>
</feature>
<reference evidence="3" key="1">
    <citation type="submission" date="2016-11" db="UniProtKB">
        <authorList>
            <consortium name="WormBaseParasite"/>
        </authorList>
    </citation>
    <scope>IDENTIFICATION</scope>
</reference>
<protein>
    <submittedName>
        <fullName evidence="3">Skp1 domain-containing protein</fullName>
    </submittedName>
</protein>
<proteinExistence type="predicted"/>
<evidence type="ECO:0000313" key="3">
    <source>
        <dbReference type="WBParaSite" id="BXY_1524900.1"/>
    </source>
</evidence>